<dbReference type="InterPro" id="IPR038081">
    <property type="entry name" value="CalX-like_sf"/>
</dbReference>
<feature type="domain" description="Calx-beta" evidence="6">
    <location>
        <begin position="1394"/>
        <end position="1494"/>
    </location>
</feature>
<keyword evidence="4" id="KW-0813">Transport</keyword>
<evidence type="ECO:0000256" key="2">
    <source>
        <dbReference type="ARBA" id="ARBA00022737"/>
    </source>
</evidence>
<gene>
    <name evidence="7" type="ORF">COU48_00670</name>
</gene>
<dbReference type="GO" id="GO:0016020">
    <property type="term" value="C:membrane"/>
    <property type="evidence" value="ECO:0007669"/>
    <property type="project" value="InterPro"/>
</dbReference>
<proteinExistence type="predicted"/>
<dbReference type="InterPro" id="IPR051171">
    <property type="entry name" value="CaCA"/>
</dbReference>
<feature type="domain" description="Calx-beta" evidence="6">
    <location>
        <begin position="1285"/>
        <end position="1381"/>
    </location>
</feature>
<comment type="caution">
    <text evidence="7">The sequence shown here is derived from an EMBL/GenBank/DDBJ whole genome shotgun (WGS) entry which is preliminary data.</text>
</comment>
<dbReference type="Gene3D" id="2.60.40.2030">
    <property type="match status" value="3"/>
</dbReference>
<dbReference type="GO" id="GO:0030001">
    <property type="term" value="P:metal ion transport"/>
    <property type="evidence" value="ECO:0007669"/>
    <property type="project" value="TreeGrafter"/>
</dbReference>
<dbReference type="Proteomes" id="UP000228613">
    <property type="component" value="Unassembled WGS sequence"/>
</dbReference>
<evidence type="ECO:0000313" key="7">
    <source>
        <dbReference type="EMBL" id="PIR69058.1"/>
    </source>
</evidence>
<dbReference type="SMART" id="SM00237">
    <property type="entry name" value="Calx_beta"/>
    <property type="match status" value="2"/>
</dbReference>
<dbReference type="Pfam" id="PF19078">
    <property type="entry name" value="Big_12"/>
    <property type="match status" value="1"/>
</dbReference>
<dbReference type="PANTHER" id="PTHR11878">
    <property type="entry name" value="SODIUM/CALCIUM EXCHANGER"/>
    <property type="match status" value="1"/>
</dbReference>
<protein>
    <recommendedName>
        <fullName evidence="6">Calx-beta domain-containing protein</fullName>
    </recommendedName>
</protein>
<name>A0A2J0JIB6_9BACT</name>
<reference evidence="8" key="1">
    <citation type="submission" date="2017-09" db="EMBL/GenBank/DDBJ databases">
        <title>Depth-based differentiation of microbial function through sediment-hosted aquifers and enrichment of novel symbionts in the deep terrestrial subsurface.</title>
        <authorList>
            <person name="Probst A.J."/>
            <person name="Ladd B."/>
            <person name="Jarett J.K."/>
            <person name="Geller-Mcgrath D.E."/>
            <person name="Sieber C.M.K."/>
            <person name="Emerson J.B."/>
            <person name="Anantharaman K."/>
            <person name="Thomas B.C."/>
            <person name="Malmstrom R."/>
            <person name="Stieglmeier M."/>
            <person name="Klingl A."/>
            <person name="Woyke T."/>
            <person name="Ryan C.M."/>
            <person name="Banfield J.F."/>
        </authorList>
    </citation>
    <scope>NUCLEOTIDE SEQUENCE [LARGE SCALE GENOMIC DNA]</scope>
</reference>
<evidence type="ECO:0000256" key="4">
    <source>
        <dbReference type="ARBA" id="ARBA00023065"/>
    </source>
</evidence>
<dbReference type="GO" id="GO:0007154">
    <property type="term" value="P:cell communication"/>
    <property type="evidence" value="ECO:0007669"/>
    <property type="project" value="InterPro"/>
</dbReference>
<accession>A0A2J0JIB6</accession>
<evidence type="ECO:0000256" key="5">
    <source>
        <dbReference type="SAM" id="MobiDB-lite"/>
    </source>
</evidence>
<feature type="non-terminal residue" evidence="7">
    <location>
        <position position="1579"/>
    </location>
</feature>
<dbReference type="EMBL" id="PFCP01000019">
    <property type="protein sequence ID" value="PIR69058.1"/>
    <property type="molecule type" value="Genomic_DNA"/>
</dbReference>
<keyword evidence="3" id="KW-0106">Calcium</keyword>
<evidence type="ECO:0000313" key="8">
    <source>
        <dbReference type="Proteomes" id="UP000228613"/>
    </source>
</evidence>
<keyword evidence="4" id="KW-0406">Ion transport</keyword>
<evidence type="ECO:0000259" key="6">
    <source>
        <dbReference type="SMART" id="SM00237"/>
    </source>
</evidence>
<dbReference type="PANTHER" id="PTHR11878:SF65">
    <property type="entry name" value="NA_CA-EXCHANGE PROTEIN, ISOFORM G"/>
    <property type="match status" value="1"/>
</dbReference>
<dbReference type="SUPFAM" id="SSF141072">
    <property type="entry name" value="CalX-like"/>
    <property type="match status" value="3"/>
</dbReference>
<dbReference type="Pfam" id="PF03160">
    <property type="entry name" value="Calx-beta"/>
    <property type="match status" value="1"/>
</dbReference>
<sequence length="1579" mass="160216">MKLVVSGTLTNNGTISADGGDGAVGNLCCAIHNDSTGGGSGGSVWITTGTISGSGSITAKGGNSPTQVNTGGTGGGGRIVIDPSTSDTYTGSIITSPGYTGYTYGEIGTIVRDTPSSLSNLTIASNTEWTGVVYDMAGNLGSFSFNVFTINSGVTLTGDISLSVADLLINSTAVMSANGKGYSGGSGIGTNGVASCSLLSGAGGGGYGGAGGAGNSTGATGGTTYGSSTIPIDMGSSGGMIPFYDCSGGVSSSKGGIGGGYIKLIVSGTLTNNGTISADGNNGAYDYTTWYHRDSAGGGSGGSINITTNIISGSGSFYAKGGNATTTDIGKGGGGGGGRMSFSFNSTSSFSPSSVTVAGGTGYVAGGIGTINGLTASSVINTPTSNALLNSLSTVSGTAVDYGGGTLSYVDITLQRASDSYYYNGLTWDASEHWLRATGTSTWSYSIANNTSWVSSNITVKSRATSSTSTETPGSGTTFTFDNVGPTVTLYSATVDPTNGTIAVTATFSESVADFVVGDITVTNGTAGNFTGSGTTYTFTVTPTTDGTVAVDIAGGVATDTAGNANIAATQLTRVYDITIPLASTITAVCTVGGNGCTSPGQAASPQEIYSVQSISGTATDNVGGSGIGSVKISIKDTDVSVDKWYSGTSFTDVTETYITTTGTNTWSFDSSTVPLVIDHIYLIHIKSIDSALNEESPVQSLLFKFVNSPPVVSNVTASMASSGVVTVGYDVTDVESSQTTNYLYYLVDATLDGTITSGATSLTVSDAIHFPSSGTILIDDEMISYASKSGNILQTLTRGALSTTAAAHTIGASIYLNAASATGTGIGLSNKGTGKVITWTASTDADGYENATETIKVVANDGSSGSMIGSLDSASFIFDAKKPTAVVTFDAGSAGVVDSAIITIPMPTDISAIEYLITDGASEADATTSGWTSITTSTTIPWTFDSDIEIKNLKYQYRDAYGNTTPETITSTLSPILASSFLVQDTSNITIPSYDMYIGWKALVDTTGFASYNLEYAISTDNVTYGAYASVGDSMSNPVTNYYVHRNLDSTKFYRYRLGVVGTDGNTSIRAGAFTTAKPDGVQNYGEGGGGSVATASKVENVVPMQDAITKDVTITYRLTDTSLAQKTSVSYEARVFYNIGITLPANAYSGGNLTVSDASKLQSSGYIQINNEVIQYTGKTGNILTGLTRGTWPTAPRATRQNLTFFAGTPVWVMATTTTPTAITNTTISTGQDGSITWTAYGESALAGSSYTNVGVRVLVHDNQDPGVGPLSSQNDYSENGILNTFDLTAPTITFSAASSTGAESATPVNFVLTLARAYPINSFIDYTVSGTAVGGGVDYTLANGTATITAGETTTSLSAIIIDDLIKEGSETIIVTLTNLTGATLGVNTIYTYTITDNDNAPTIGFTTTESSGLESALLVNIPVSISEASGTDITVNYAVTGGTATGSGTDYTLASGIATITAGETTTNISVTVVDDAIYESNETIEVTLSSPSGATLGTNTVHTYTITDDDIASTIAFDATTSSGLESVTSVTIPVSLSFASYQDITVGYAVTGGTATGGGIDYTLASGTATITA</sequence>
<keyword evidence="1" id="KW-0732">Signal</keyword>
<feature type="region of interest" description="Disordered" evidence="5">
    <location>
        <begin position="56"/>
        <end position="77"/>
    </location>
</feature>
<dbReference type="InterPro" id="IPR044048">
    <property type="entry name" value="Big_12"/>
</dbReference>
<dbReference type="InterPro" id="IPR003644">
    <property type="entry name" value="Calx_beta"/>
</dbReference>
<evidence type="ECO:0000256" key="3">
    <source>
        <dbReference type="ARBA" id="ARBA00022837"/>
    </source>
</evidence>
<keyword evidence="2" id="KW-0677">Repeat</keyword>
<organism evidence="7 8">
    <name type="scientific">Candidatus Nomurabacteria bacterium CG10_big_fil_rev_8_21_14_0_10_03_31_7</name>
    <dbReference type="NCBI Taxonomy" id="1974730"/>
    <lineage>
        <taxon>Bacteria</taxon>
        <taxon>Candidatus Nomuraibacteriota</taxon>
    </lineage>
</organism>
<evidence type="ECO:0000256" key="1">
    <source>
        <dbReference type="ARBA" id="ARBA00022729"/>
    </source>
</evidence>